<comment type="caution">
    <text evidence="5">The sequence shown here is derived from an EMBL/GenBank/DDBJ whole genome shotgun (WGS) entry which is preliminary data.</text>
</comment>
<dbReference type="EMBL" id="QMFB01000019">
    <property type="protein sequence ID" value="RAV17402.1"/>
    <property type="molecule type" value="Genomic_DNA"/>
</dbReference>
<dbReference type="InterPro" id="IPR003775">
    <property type="entry name" value="Flagellar_assembly_factor_FliW"/>
</dbReference>
<keyword evidence="3 4" id="KW-0810">Translation regulation</keyword>
<gene>
    <name evidence="4" type="primary">fliW</name>
    <name evidence="5" type="ORF">DQG23_27565</name>
</gene>
<keyword evidence="6" id="KW-1185">Reference proteome</keyword>
<dbReference type="Gene3D" id="2.30.290.10">
    <property type="entry name" value="BH3618-like"/>
    <property type="match status" value="1"/>
</dbReference>
<dbReference type="GO" id="GO:0005737">
    <property type="term" value="C:cytoplasm"/>
    <property type="evidence" value="ECO:0007669"/>
    <property type="project" value="UniProtKB-SubCell"/>
</dbReference>
<reference evidence="5 6" key="1">
    <citation type="journal article" date="2009" name="Int. J. Syst. Evol. Microbiol.">
        <title>Paenibacillus contaminans sp. nov., isolated from a contaminated laboratory plate.</title>
        <authorList>
            <person name="Chou J.H."/>
            <person name="Lee J.H."/>
            <person name="Lin M.C."/>
            <person name="Chang P.S."/>
            <person name="Arun A.B."/>
            <person name="Young C.C."/>
            <person name="Chen W.M."/>
        </authorList>
    </citation>
    <scope>NUCLEOTIDE SEQUENCE [LARGE SCALE GENOMIC DNA]</scope>
    <source>
        <strain evidence="5 6">CKOBP-6</strain>
    </source>
</reference>
<keyword evidence="1 4" id="KW-0963">Cytoplasm</keyword>
<dbReference type="InterPro" id="IPR024046">
    <property type="entry name" value="Flagellar_assmbl_FliW_dom_sf"/>
</dbReference>
<keyword evidence="4" id="KW-0143">Chaperone</keyword>
<dbReference type="RefSeq" id="WP_113034253.1">
    <property type="nucleotide sequence ID" value="NZ_QMFB01000019.1"/>
</dbReference>
<dbReference type="Pfam" id="PF02623">
    <property type="entry name" value="FliW"/>
    <property type="match status" value="1"/>
</dbReference>
<sequence>MIITTALFGDVEVAEEDVYTFPGGVPGFENANRFALIKQHPDEPFVYLQSAEAPSLSFILADPFVFVPDYDFEIREHLIEELRIEELSDIAVWSIATVNDTFTEASINLMAPILLNSKHRIGKQAILHDTSYPVRHRILSANDEMKEEDSVC</sequence>
<comment type="subunit">
    <text evidence="4">Interacts with translational regulator CsrA and flagellin(s).</text>
</comment>
<comment type="function">
    <text evidence="4">Acts as an anti-CsrA protein, binds CsrA and prevents it from repressing translation of its target genes, one of which is flagellin. Binds to flagellin and participates in the assembly of the flagellum.</text>
</comment>
<dbReference type="NCBIfam" id="NF009793">
    <property type="entry name" value="PRK13285.1-1"/>
    <property type="match status" value="1"/>
</dbReference>
<keyword evidence="2 4" id="KW-1005">Bacterial flagellum biogenesis</keyword>
<evidence type="ECO:0000256" key="3">
    <source>
        <dbReference type="ARBA" id="ARBA00022845"/>
    </source>
</evidence>
<keyword evidence="5" id="KW-0969">Cilium</keyword>
<dbReference type="GO" id="GO:0006417">
    <property type="term" value="P:regulation of translation"/>
    <property type="evidence" value="ECO:0007669"/>
    <property type="project" value="UniProtKB-KW"/>
</dbReference>
<evidence type="ECO:0000313" key="6">
    <source>
        <dbReference type="Proteomes" id="UP000250369"/>
    </source>
</evidence>
<dbReference type="PANTHER" id="PTHR39190">
    <property type="entry name" value="FLAGELLAR ASSEMBLY FACTOR FLIW"/>
    <property type="match status" value="1"/>
</dbReference>
<dbReference type="OrthoDB" id="9801235at2"/>
<keyword evidence="5" id="KW-0966">Cell projection</keyword>
<evidence type="ECO:0000256" key="4">
    <source>
        <dbReference type="HAMAP-Rule" id="MF_01185"/>
    </source>
</evidence>
<dbReference type="Proteomes" id="UP000250369">
    <property type="component" value="Unassembled WGS sequence"/>
</dbReference>
<dbReference type="HAMAP" id="MF_01185">
    <property type="entry name" value="FliW"/>
    <property type="match status" value="1"/>
</dbReference>
<protein>
    <recommendedName>
        <fullName evidence="4">Flagellar assembly factor FliW</fullName>
    </recommendedName>
</protein>
<dbReference type="SUPFAM" id="SSF141457">
    <property type="entry name" value="BH3618-like"/>
    <property type="match status" value="1"/>
</dbReference>
<proteinExistence type="inferred from homology"/>
<dbReference type="GO" id="GO:0044780">
    <property type="term" value="P:bacterial-type flagellum assembly"/>
    <property type="evidence" value="ECO:0007669"/>
    <property type="project" value="UniProtKB-UniRule"/>
</dbReference>
<evidence type="ECO:0000256" key="2">
    <source>
        <dbReference type="ARBA" id="ARBA00022795"/>
    </source>
</evidence>
<comment type="similarity">
    <text evidence="4">Belongs to the FliW family.</text>
</comment>
<evidence type="ECO:0000313" key="5">
    <source>
        <dbReference type="EMBL" id="RAV17402.1"/>
    </source>
</evidence>
<dbReference type="AlphaFoldDB" id="A0A329MCU0"/>
<organism evidence="5 6">
    <name type="scientific">Paenibacillus contaminans</name>
    <dbReference type="NCBI Taxonomy" id="450362"/>
    <lineage>
        <taxon>Bacteria</taxon>
        <taxon>Bacillati</taxon>
        <taxon>Bacillota</taxon>
        <taxon>Bacilli</taxon>
        <taxon>Bacillales</taxon>
        <taxon>Paenibacillaceae</taxon>
        <taxon>Paenibacillus</taxon>
    </lineage>
</organism>
<dbReference type="PANTHER" id="PTHR39190:SF1">
    <property type="entry name" value="FLAGELLAR ASSEMBLY FACTOR FLIW"/>
    <property type="match status" value="1"/>
</dbReference>
<comment type="subcellular location">
    <subcellularLocation>
        <location evidence="4">Cytoplasm</location>
    </subcellularLocation>
</comment>
<keyword evidence="5" id="KW-0282">Flagellum</keyword>
<name>A0A329MCU0_9BACL</name>
<accession>A0A329MCU0</accession>
<evidence type="ECO:0000256" key="1">
    <source>
        <dbReference type="ARBA" id="ARBA00022490"/>
    </source>
</evidence>